<comment type="caution">
    <text evidence="1">The sequence shown here is derived from an EMBL/GenBank/DDBJ whole genome shotgun (WGS) entry which is preliminary data.</text>
</comment>
<proteinExistence type="predicted"/>
<dbReference type="EMBL" id="PGCK01000006">
    <property type="protein sequence ID" value="MCD1295020.1"/>
    <property type="molecule type" value="Genomic_DNA"/>
</dbReference>
<organism evidence="1 2">
    <name type="scientific">Methanooceanicella nereidis</name>
    <dbReference type="NCBI Taxonomy" id="2052831"/>
    <lineage>
        <taxon>Archaea</taxon>
        <taxon>Methanobacteriati</taxon>
        <taxon>Methanobacteriota</taxon>
        <taxon>Stenosarchaea group</taxon>
        <taxon>Methanomicrobia</taxon>
        <taxon>Methanocellales</taxon>
        <taxon>Methanocellaceae</taxon>
        <taxon>Methanooceanicella</taxon>
    </lineage>
</organism>
<protein>
    <submittedName>
        <fullName evidence="1">Uncharacterized protein</fullName>
    </submittedName>
</protein>
<name>A0AAP2W522_9EURY</name>
<reference evidence="1 2" key="1">
    <citation type="submission" date="2017-11" db="EMBL/GenBank/DDBJ databases">
        <title>Isolation and Characterization of Family Methanocellaceae Species from Potential Methane Hydrate Area Offshore Southwestern Taiwan.</title>
        <authorList>
            <person name="Zhang W.-L."/>
            <person name="Chen W.-C."/>
            <person name="Lai M.-C."/>
            <person name="Chen S.-C."/>
        </authorList>
    </citation>
    <scope>NUCLEOTIDE SEQUENCE [LARGE SCALE GENOMIC DNA]</scope>
    <source>
        <strain evidence="1 2">CWC-04</strain>
    </source>
</reference>
<dbReference type="RefSeq" id="WP_230741859.1">
    <property type="nucleotide sequence ID" value="NZ_PGCK01000006.1"/>
</dbReference>
<gene>
    <name evidence="1" type="ORF">CUJ83_08425</name>
</gene>
<dbReference type="Proteomes" id="UP001320159">
    <property type="component" value="Unassembled WGS sequence"/>
</dbReference>
<evidence type="ECO:0000313" key="1">
    <source>
        <dbReference type="EMBL" id="MCD1295020.1"/>
    </source>
</evidence>
<keyword evidence="2" id="KW-1185">Reference proteome</keyword>
<accession>A0AAP2W522</accession>
<evidence type="ECO:0000313" key="2">
    <source>
        <dbReference type="Proteomes" id="UP001320159"/>
    </source>
</evidence>
<dbReference type="AlphaFoldDB" id="A0AAP2W522"/>
<sequence>MRLRSTEANRATIWIELQEKINFCDLGGLIIGGNQQAMESELITRRFDIPLTGIEALQLDDSEVLDDIDTFFKPSELENKYYLMTALEGPLYVIVYANDVFHIFEVVESLSESTSIILSKKETLDSEGFVKWWSSRKRTEQYKATFEARPLQNKTIFDNVLESKGVAWGGNIDGAIIDEEGNISAIIEIRHSRSFAITSYDPNNFFRGTFRRPGDYMTWLPLVYFSSRINIPLFLVTFSDVSGSEGKCGVAVISSMSKRGLKYKNGPPNSNILNSSNELKKWIEDNINEDTPTLNIDS</sequence>